<protein>
    <submittedName>
        <fullName evidence="1">Uncharacterized protein</fullName>
    </submittedName>
</protein>
<name>A0A009SNL0_ACIBA</name>
<proteinExistence type="predicted"/>
<evidence type="ECO:0000313" key="2">
    <source>
        <dbReference type="Proteomes" id="UP000020735"/>
    </source>
</evidence>
<evidence type="ECO:0000313" key="1">
    <source>
        <dbReference type="EMBL" id="EXC48402.1"/>
    </source>
</evidence>
<organism evidence="1 2">
    <name type="scientific">Acinetobacter baumannii 99063</name>
    <dbReference type="NCBI Taxonomy" id="1310630"/>
    <lineage>
        <taxon>Bacteria</taxon>
        <taxon>Pseudomonadati</taxon>
        <taxon>Pseudomonadota</taxon>
        <taxon>Gammaproteobacteria</taxon>
        <taxon>Moraxellales</taxon>
        <taxon>Moraxellaceae</taxon>
        <taxon>Acinetobacter</taxon>
        <taxon>Acinetobacter calcoaceticus/baumannii complex</taxon>
    </lineage>
</organism>
<accession>A0A009SNL0</accession>
<dbReference type="AlphaFoldDB" id="A0A009SNL0"/>
<dbReference type="Proteomes" id="UP000020735">
    <property type="component" value="Unassembled WGS sequence"/>
</dbReference>
<dbReference type="EMBL" id="JEXJ01000059">
    <property type="protein sequence ID" value="EXC48402.1"/>
    <property type="molecule type" value="Genomic_DNA"/>
</dbReference>
<gene>
    <name evidence="1" type="ORF">J529_2993</name>
</gene>
<reference evidence="1 2" key="1">
    <citation type="submission" date="2014-02" db="EMBL/GenBank/DDBJ databases">
        <title>Comparative genomics and transcriptomics to identify genetic mechanisms underlying the emergence of carbapenem resistant Acinetobacter baumannii (CRAb).</title>
        <authorList>
            <person name="Harris A.D."/>
            <person name="Johnson K.J."/>
            <person name="George J."/>
            <person name="Shefchek K."/>
            <person name="Daugherty S.C."/>
            <person name="Parankush S."/>
            <person name="Sadzewicz L."/>
            <person name="Tallon L."/>
            <person name="Sengamalay N."/>
            <person name="Hazen T.H."/>
            <person name="Rasko D.A."/>
        </authorList>
    </citation>
    <scope>NUCLEOTIDE SEQUENCE [LARGE SCALE GENOMIC DNA]</scope>
    <source>
        <strain evidence="1 2">99063</strain>
    </source>
</reference>
<sequence>MLKIYKDNSDDLGFVIGCLFSQAINLCEFRLWVDSVIEKLPADLIPNYMFDLAGFDGHLFEISKIIGFVSSSKLSNDEKVSLSAIAYLRGADVYDPPVTKEEALKALERNPNILERFKSTFPFIKLN</sequence>
<dbReference type="RefSeq" id="WP_004739417.1">
    <property type="nucleotide sequence ID" value="NZ_JEXJ01000059.1"/>
</dbReference>
<comment type="caution">
    <text evidence="1">The sequence shown here is derived from an EMBL/GenBank/DDBJ whole genome shotgun (WGS) entry which is preliminary data.</text>
</comment>